<accession>A0A101LVX5</accession>
<name>A0A101LVX5_PICGL</name>
<dbReference type="EMBL" id="LKAM01000012">
    <property type="protein sequence ID" value="KUM46306.1"/>
    <property type="molecule type" value="Genomic_DNA"/>
</dbReference>
<organism evidence="1">
    <name type="scientific">Picea glauca</name>
    <name type="common">White spruce</name>
    <name type="synonym">Pinus glauca</name>
    <dbReference type="NCBI Taxonomy" id="3330"/>
    <lineage>
        <taxon>Eukaryota</taxon>
        <taxon>Viridiplantae</taxon>
        <taxon>Streptophyta</taxon>
        <taxon>Embryophyta</taxon>
        <taxon>Tracheophyta</taxon>
        <taxon>Spermatophyta</taxon>
        <taxon>Pinopsida</taxon>
        <taxon>Pinidae</taxon>
        <taxon>Conifers I</taxon>
        <taxon>Pinales</taxon>
        <taxon>Pinaceae</taxon>
        <taxon>Picea</taxon>
    </lineage>
</organism>
<protein>
    <submittedName>
        <fullName evidence="1">Uncharacterized protein</fullName>
    </submittedName>
</protein>
<reference evidence="1" key="1">
    <citation type="journal article" date="2015" name="Genome Biol. Evol.">
        <title>Organellar Genomes of White Spruce (Picea glauca): Assembly and Annotation.</title>
        <authorList>
            <person name="Jackman S.D."/>
            <person name="Warren R.L."/>
            <person name="Gibb E.A."/>
            <person name="Vandervalk B.P."/>
            <person name="Mohamadi H."/>
            <person name="Chu J."/>
            <person name="Raymond A."/>
            <person name="Pleasance S."/>
            <person name="Coope R."/>
            <person name="Wildung M.R."/>
            <person name="Ritland C.E."/>
            <person name="Bousquet J."/>
            <person name="Jones S.J."/>
            <person name="Bohlmann J."/>
            <person name="Birol I."/>
        </authorList>
    </citation>
    <scope>NUCLEOTIDE SEQUENCE [LARGE SCALE GENOMIC DNA]</scope>
    <source>
        <tissue evidence="1">Flushing bud</tissue>
    </source>
</reference>
<sequence>MNARFTVSTVTSTVGQLPDGSSRNYCPRRPWRPRGNRWFRHYRVASFHSQPRRLRVTCCSCRCPCMARTYKRTHTHTRTI</sequence>
<keyword evidence="1" id="KW-0496">Mitochondrion</keyword>
<gene>
    <name evidence="1" type="ORF">ABT39_MTgene1812</name>
</gene>
<geneLocation type="mitochondrion" evidence="1"/>
<evidence type="ECO:0000313" key="1">
    <source>
        <dbReference type="EMBL" id="KUM46306.1"/>
    </source>
</evidence>
<comment type="caution">
    <text evidence="1">The sequence shown here is derived from an EMBL/GenBank/DDBJ whole genome shotgun (WGS) entry which is preliminary data.</text>
</comment>
<dbReference type="AlphaFoldDB" id="A0A101LVX5"/>
<proteinExistence type="predicted"/>